<dbReference type="InterPro" id="IPR039425">
    <property type="entry name" value="RNA_pol_sigma-70-like"/>
</dbReference>
<reference evidence="8 9" key="1">
    <citation type="submission" date="2020-07" db="EMBL/GenBank/DDBJ databases">
        <title>Huge and variable diversity of episymbiotic CPR bacteria and DPANN archaea in groundwater ecosystems.</title>
        <authorList>
            <person name="He C.Y."/>
            <person name="Keren R."/>
            <person name="Whittaker M."/>
            <person name="Farag I.F."/>
            <person name="Doudna J."/>
            <person name="Cate J.H.D."/>
            <person name="Banfield J.F."/>
        </authorList>
    </citation>
    <scope>NUCLEOTIDE SEQUENCE [LARGE SCALE GENOMIC DNA]</scope>
    <source>
        <strain evidence="8">NC_groundwater_70_Ag_B-0.1um_54_66</strain>
    </source>
</reference>
<organism evidence="8 9">
    <name type="scientific">Micavibrio aeruginosavorus</name>
    <dbReference type="NCBI Taxonomy" id="349221"/>
    <lineage>
        <taxon>Bacteria</taxon>
        <taxon>Pseudomonadati</taxon>
        <taxon>Bdellovibrionota</taxon>
        <taxon>Bdellovibrionia</taxon>
        <taxon>Bdellovibrionales</taxon>
        <taxon>Pseudobdellovibrionaceae</taxon>
        <taxon>Micavibrio</taxon>
    </lineage>
</organism>
<dbReference type="Gene3D" id="1.10.1740.10">
    <property type="match status" value="1"/>
</dbReference>
<dbReference type="Pfam" id="PF08281">
    <property type="entry name" value="Sigma70_r4_2"/>
    <property type="match status" value="1"/>
</dbReference>
<dbReference type="AlphaFoldDB" id="A0A7T5UG81"/>
<dbReference type="InterPro" id="IPR007627">
    <property type="entry name" value="RNA_pol_sigma70_r2"/>
</dbReference>
<evidence type="ECO:0000313" key="8">
    <source>
        <dbReference type="EMBL" id="QQG35974.1"/>
    </source>
</evidence>
<evidence type="ECO:0000259" key="6">
    <source>
        <dbReference type="Pfam" id="PF04542"/>
    </source>
</evidence>
<accession>A0A7T5UG81</accession>
<dbReference type="GO" id="GO:0003677">
    <property type="term" value="F:DNA binding"/>
    <property type="evidence" value="ECO:0007669"/>
    <property type="project" value="UniProtKB-KW"/>
</dbReference>
<evidence type="ECO:0000256" key="1">
    <source>
        <dbReference type="ARBA" id="ARBA00010641"/>
    </source>
</evidence>
<evidence type="ECO:0000256" key="5">
    <source>
        <dbReference type="ARBA" id="ARBA00023163"/>
    </source>
</evidence>
<keyword evidence="3" id="KW-0731">Sigma factor</keyword>
<protein>
    <submittedName>
        <fullName evidence="8">RNA polymerase sigma factor</fullName>
    </submittedName>
</protein>
<evidence type="ECO:0000256" key="2">
    <source>
        <dbReference type="ARBA" id="ARBA00023015"/>
    </source>
</evidence>
<evidence type="ECO:0000256" key="3">
    <source>
        <dbReference type="ARBA" id="ARBA00023082"/>
    </source>
</evidence>
<proteinExistence type="inferred from homology"/>
<keyword evidence="5" id="KW-0804">Transcription</keyword>
<dbReference type="SUPFAM" id="SSF88946">
    <property type="entry name" value="Sigma2 domain of RNA polymerase sigma factors"/>
    <property type="match status" value="1"/>
</dbReference>
<keyword evidence="2" id="KW-0805">Transcription regulation</keyword>
<evidence type="ECO:0000313" key="9">
    <source>
        <dbReference type="Proteomes" id="UP000595362"/>
    </source>
</evidence>
<feature type="domain" description="RNA polymerase sigma factor 70 region 4 type 2" evidence="7">
    <location>
        <begin position="115"/>
        <end position="167"/>
    </location>
</feature>
<dbReference type="SUPFAM" id="SSF88659">
    <property type="entry name" value="Sigma3 and sigma4 domains of RNA polymerase sigma factors"/>
    <property type="match status" value="1"/>
</dbReference>
<gene>
    <name evidence="8" type="ORF">HYS17_10810</name>
</gene>
<dbReference type="PANTHER" id="PTHR43133:SF8">
    <property type="entry name" value="RNA POLYMERASE SIGMA FACTOR HI_1459-RELATED"/>
    <property type="match status" value="1"/>
</dbReference>
<dbReference type="InterPro" id="IPR014284">
    <property type="entry name" value="RNA_pol_sigma-70_dom"/>
</dbReference>
<dbReference type="InterPro" id="IPR013325">
    <property type="entry name" value="RNA_pol_sigma_r2"/>
</dbReference>
<dbReference type="InterPro" id="IPR036388">
    <property type="entry name" value="WH-like_DNA-bd_sf"/>
</dbReference>
<dbReference type="GO" id="GO:0016987">
    <property type="term" value="F:sigma factor activity"/>
    <property type="evidence" value="ECO:0007669"/>
    <property type="project" value="UniProtKB-KW"/>
</dbReference>
<dbReference type="Gene3D" id="1.10.10.10">
    <property type="entry name" value="Winged helix-like DNA-binding domain superfamily/Winged helix DNA-binding domain"/>
    <property type="match status" value="1"/>
</dbReference>
<dbReference type="InterPro" id="IPR013324">
    <property type="entry name" value="RNA_pol_sigma_r3/r4-like"/>
</dbReference>
<evidence type="ECO:0000259" key="7">
    <source>
        <dbReference type="Pfam" id="PF08281"/>
    </source>
</evidence>
<comment type="similarity">
    <text evidence="1">Belongs to the sigma-70 factor family. ECF subfamily.</text>
</comment>
<sequence>MTADNDAELVKKAVRGDARAFEELVNRHYAAMFRMAFKWCGNRANAEDITQNACIKLARSLKTYEHKASFTTWLYRLVINTAIDMQRAEKRHDHAQTEADEMQGHENPESAYYAQEMMRQIGKLPEKEKTALLLVFGEGMNHAEAACVMAVKESTVSWYIHEARKKLEQFETRQNKERHHG</sequence>
<name>A0A7T5UG81_9BACT</name>
<feature type="domain" description="RNA polymerase sigma-70 region 2" evidence="6">
    <location>
        <begin position="24"/>
        <end position="91"/>
    </location>
</feature>
<dbReference type="PANTHER" id="PTHR43133">
    <property type="entry name" value="RNA POLYMERASE ECF-TYPE SIGMA FACTO"/>
    <property type="match status" value="1"/>
</dbReference>
<evidence type="ECO:0000256" key="4">
    <source>
        <dbReference type="ARBA" id="ARBA00023125"/>
    </source>
</evidence>
<dbReference type="CDD" id="cd06171">
    <property type="entry name" value="Sigma70_r4"/>
    <property type="match status" value="1"/>
</dbReference>
<dbReference type="EMBL" id="CP066681">
    <property type="protein sequence ID" value="QQG35974.1"/>
    <property type="molecule type" value="Genomic_DNA"/>
</dbReference>
<dbReference type="GO" id="GO:0006352">
    <property type="term" value="P:DNA-templated transcription initiation"/>
    <property type="evidence" value="ECO:0007669"/>
    <property type="project" value="InterPro"/>
</dbReference>
<dbReference type="Pfam" id="PF04542">
    <property type="entry name" value="Sigma70_r2"/>
    <property type="match status" value="1"/>
</dbReference>
<keyword evidence="4" id="KW-0238">DNA-binding</keyword>
<dbReference type="InterPro" id="IPR013249">
    <property type="entry name" value="RNA_pol_sigma70_r4_t2"/>
</dbReference>
<dbReference type="Proteomes" id="UP000595362">
    <property type="component" value="Chromosome"/>
</dbReference>
<dbReference type="NCBIfam" id="TIGR02937">
    <property type="entry name" value="sigma70-ECF"/>
    <property type="match status" value="1"/>
</dbReference>